<dbReference type="Pfam" id="PF00126">
    <property type="entry name" value="HTH_1"/>
    <property type="match status" value="1"/>
</dbReference>
<dbReference type="Gene3D" id="1.10.10.10">
    <property type="entry name" value="Winged helix-like DNA-binding domain superfamily/Winged helix DNA-binding domain"/>
    <property type="match status" value="1"/>
</dbReference>
<dbReference type="InterPro" id="IPR005119">
    <property type="entry name" value="LysR_subst-bd"/>
</dbReference>
<dbReference type="Gene3D" id="3.40.190.10">
    <property type="entry name" value="Periplasmic binding protein-like II"/>
    <property type="match status" value="2"/>
</dbReference>
<sequence>MDLRQLRYFVAVAELRSFTDAASRLNIVQSALSRQISRLQEDLGVALFARDGRRVRLTRAGTRLLDAATQLLLDAEALRSLVRDAADEVVGTVNFGAHPSDGNILFPLLFKKARELYPAVHIDPVQSMTSELQELLVKGRLDLAIVTFPDPIAGIDVQPLAREKFYLLAPAAMHPLPSGACTMRQALGVPLILSRLPHRERSNIEALAKKSRISLDVRVEADTLPLMKSLAMLGYGSLLLPETAVLEERSNPAWHATLLSDLTLTRYIARRVTPAPSNAITCVYEILMEEIENLKKAGVMF</sequence>
<dbReference type="OrthoDB" id="8479357at2"/>
<dbReference type="InterPro" id="IPR050950">
    <property type="entry name" value="HTH-type_LysR_regulators"/>
</dbReference>
<keyword evidence="7" id="KW-1185">Reference proteome</keyword>
<feature type="domain" description="HTH lysR-type" evidence="5">
    <location>
        <begin position="1"/>
        <end position="58"/>
    </location>
</feature>
<reference evidence="6 7" key="1">
    <citation type="submission" date="2017-09" db="EMBL/GenBank/DDBJ databases">
        <title>The Catabolism of 3,6-Dichlorosalicylic acid is Initiated by the Cytochrome P450 Monooxygenase DsmABC in Rhizorhabdus dicambivorans Ndbn-20.</title>
        <authorList>
            <person name="Na L."/>
        </authorList>
    </citation>
    <scope>NUCLEOTIDE SEQUENCE [LARGE SCALE GENOMIC DNA]</scope>
    <source>
        <strain evidence="6 7">Ndbn-20m</strain>
    </source>
</reference>
<evidence type="ECO:0000259" key="5">
    <source>
        <dbReference type="PROSITE" id="PS50931"/>
    </source>
</evidence>
<dbReference type="FunFam" id="1.10.10.10:FF:000001">
    <property type="entry name" value="LysR family transcriptional regulator"/>
    <property type="match status" value="1"/>
</dbReference>
<comment type="caution">
    <text evidence="6">The sequence shown here is derived from an EMBL/GenBank/DDBJ whole genome shotgun (WGS) entry which is preliminary data.</text>
</comment>
<keyword evidence="2" id="KW-0805">Transcription regulation</keyword>
<dbReference type="AlphaFoldDB" id="A0A2A4FRD5"/>
<evidence type="ECO:0000313" key="7">
    <source>
        <dbReference type="Proteomes" id="UP000218934"/>
    </source>
</evidence>
<dbReference type="GO" id="GO:0005829">
    <property type="term" value="C:cytosol"/>
    <property type="evidence" value="ECO:0007669"/>
    <property type="project" value="TreeGrafter"/>
</dbReference>
<keyword evidence="3" id="KW-0238">DNA-binding</keyword>
<evidence type="ECO:0000256" key="3">
    <source>
        <dbReference type="ARBA" id="ARBA00023125"/>
    </source>
</evidence>
<accession>A0A2A4FRD5</accession>
<name>A0A2A4FRD5_9SPHN</name>
<evidence type="ECO:0000313" key="6">
    <source>
        <dbReference type="EMBL" id="PCE41315.1"/>
    </source>
</evidence>
<gene>
    <name evidence="6" type="ORF">COO09_15785</name>
</gene>
<dbReference type="GO" id="GO:0003677">
    <property type="term" value="F:DNA binding"/>
    <property type="evidence" value="ECO:0007669"/>
    <property type="project" value="UniProtKB-KW"/>
</dbReference>
<dbReference type="KEGG" id="rdi:CMV14_10295"/>
<proteinExistence type="inferred from homology"/>
<dbReference type="Pfam" id="PF03466">
    <property type="entry name" value="LysR_substrate"/>
    <property type="match status" value="1"/>
</dbReference>
<dbReference type="RefSeq" id="WP_066964903.1">
    <property type="nucleotide sequence ID" value="NZ_CP023449.1"/>
</dbReference>
<dbReference type="InterPro" id="IPR000847">
    <property type="entry name" value="LysR_HTH_N"/>
</dbReference>
<organism evidence="6 7">
    <name type="scientific">Rhizorhabdus dicambivorans</name>
    <dbReference type="NCBI Taxonomy" id="1850238"/>
    <lineage>
        <taxon>Bacteria</taxon>
        <taxon>Pseudomonadati</taxon>
        <taxon>Pseudomonadota</taxon>
        <taxon>Alphaproteobacteria</taxon>
        <taxon>Sphingomonadales</taxon>
        <taxon>Sphingomonadaceae</taxon>
        <taxon>Rhizorhabdus</taxon>
    </lineage>
</organism>
<evidence type="ECO:0000256" key="4">
    <source>
        <dbReference type="ARBA" id="ARBA00023163"/>
    </source>
</evidence>
<comment type="similarity">
    <text evidence="1">Belongs to the LysR transcriptional regulatory family.</text>
</comment>
<keyword evidence="4" id="KW-0804">Transcription</keyword>
<evidence type="ECO:0000256" key="2">
    <source>
        <dbReference type="ARBA" id="ARBA00023015"/>
    </source>
</evidence>
<dbReference type="PRINTS" id="PR00039">
    <property type="entry name" value="HTHLYSR"/>
</dbReference>
<dbReference type="InterPro" id="IPR036388">
    <property type="entry name" value="WH-like_DNA-bd_sf"/>
</dbReference>
<evidence type="ECO:0000256" key="1">
    <source>
        <dbReference type="ARBA" id="ARBA00009437"/>
    </source>
</evidence>
<dbReference type="PANTHER" id="PTHR30419">
    <property type="entry name" value="HTH-TYPE TRANSCRIPTIONAL REGULATOR YBHD"/>
    <property type="match status" value="1"/>
</dbReference>
<dbReference type="Proteomes" id="UP000218934">
    <property type="component" value="Unassembled WGS sequence"/>
</dbReference>
<protein>
    <submittedName>
        <fullName evidence="6">LysR family transcriptional regulator</fullName>
    </submittedName>
</protein>
<dbReference type="EMBL" id="NWUF01000016">
    <property type="protein sequence ID" value="PCE41315.1"/>
    <property type="molecule type" value="Genomic_DNA"/>
</dbReference>
<dbReference type="SUPFAM" id="SSF53850">
    <property type="entry name" value="Periplasmic binding protein-like II"/>
    <property type="match status" value="1"/>
</dbReference>
<dbReference type="SUPFAM" id="SSF46785">
    <property type="entry name" value="Winged helix' DNA-binding domain"/>
    <property type="match status" value="1"/>
</dbReference>
<dbReference type="PROSITE" id="PS50931">
    <property type="entry name" value="HTH_LYSR"/>
    <property type="match status" value="1"/>
</dbReference>
<dbReference type="GO" id="GO:0003700">
    <property type="term" value="F:DNA-binding transcription factor activity"/>
    <property type="evidence" value="ECO:0007669"/>
    <property type="project" value="InterPro"/>
</dbReference>
<dbReference type="InterPro" id="IPR036390">
    <property type="entry name" value="WH_DNA-bd_sf"/>
</dbReference>